<sequence length="261" mass="28575">KIRKDLLLFFPWPQEGKPCRTPHDTASSPLTPPPLSNSYPPASLARSLPHLEAGLPFLHGRLREGMALPSMKILASSISYPVRCRLFNGLSKEVSRVPLNLRSVSMGIGHSQIIPQSKKPFSQGSFDFQGFSEPVQLLPVTEAKFNTESMLEEMLASLELNESSSFYVVQIRTSSDFGSCLRGLNAAVLLSLIDISGNSVLQRIPSVSSENIFHGKEKSVSVSERIHFQRSSVDIITFQGPKLGNIEALWVGLESGQALGD</sequence>
<protein>
    <submittedName>
        <fullName evidence="3">Protein translocase subunit SecA</fullName>
    </submittedName>
</protein>
<proteinExistence type="predicted"/>
<dbReference type="Pfam" id="PF24938">
    <property type="entry name" value="DUF7755"/>
    <property type="match status" value="1"/>
</dbReference>
<evidence type="ECO:0000256" key="1">
    <source>
        <dbReference type="SAM" id="MobiDB-lite"/>
    </source>
</evidence>
<feature type="region of interest" description="Disordered" evidence="1">
    <location>
        <begin position="17"/>
        <end position="39"/>
    </location>
</feature>
<gene>
    <name evidence="3" type="primary">secA_67</name>
    <name evidence="3" type="ORF">g.52167</name>
</gene>
<feature type="domain" description="DUF7755" evidence="2">
    <location>
        <begin position="165"/>
        <end position="257"/>
    </location>
</feature>
<evidence type="ECO:0000313" key="3">
    <source>
        <dbReference type="EMBL" id="JAT44954.1"/>
    </source>
</evidence>
<dbReference type="InterPro" id="IPR056657">
    <property type="entry name" value="DUF7755"/>
</dbReference>
<organism evidence="3">
    <name type="scientific">Anthurium amnicola</name>
    <dbReference type="NCBI Taxonomy" id="1678845"/>
    <lineage>
        <taxon>Eukaryota</taxon>
        <taxon>Viridiplantae</taxon>
        <taxon>Streptophyta</taxon>
        <taxon>Embryophyta</taxon>
        <taxon>Tracheophyta</taxon>
        <taxon>Spermatophyta</taxon>
        <taxon>Magnoliopsida</taxon>
        <taxon>Liliopsida</taxon>
        <taxon>Araceae</taxon>
        <taxon>Pothoideae</taxon>
        <taxon>Potheae</taxon>
        <taxon>Anthurium</taxon>
    </lineage>
</organism>
<reference evidence="3" key="1">
    <citation type="submission" date="2015-07" db="EMBL/GenBank/DDBJ databases">
        <title>Transcriptome Assembly of Anthurium amnicola.</title>
        <authorList>
            <person name="Suzuki J."/>
        </authorList>
    </citation>
    <scope>NUCLEOTIDE SEQUENCE</scope>
</reference>
<dbReference type="AlphaFoldDB" id="A0A1D1XRH1"/>
<feature type="non-terminal residue" evidence="3">
    <location>
        <position position="1"/>
    </location>
</feature>
<dbReference type="PANTHER" id="PTHR36330:SF2">
    <property type="entry name" value="LIPASE_LIPOOXYGENASE, PLAT_LH2 FAMILY PROTEIN"/>
    <property type="match status" value="1"/>
</dbReference>
<name>A0A1D1XRH1_9ARAE</name>
<dbReference type="PANTHER" id="PTHR36330">
    <property type="entry name" value="LIPASE/LIPOOXYGENASE, PLAT/LH2 FAMILY PROTEIN"/>
    <property type="match status" value="1"/>
</dbReference>
<dbReference type="EMBL" id="GDJX01022982">
    <property type="protein sequence ID" value="JAT44954.1"/>
    <property type="molecule type" value="Transcribed_RNA"/>
</dbReference>
<evidence type="ECO:0000259" key="2">
    <source>
        <dbReference type="Pfam" id="PF24938"/>
    </source>
</evidence>
<accession>A0A1D1XRH1</accession>